<evidence type="ECO:0000259" key="6">
    <source>
        <dbReference type="Pfam" id="PF06925"/>
    </source>
</evidence>
<evidence type="ECO:0000256" key="3">
    <source>
        <dbReference type="ARBA" id="ARBA00022676"/>
    </source>
</evidence>
<dbReference type="Gene3D" id="3.40.50.2000">
    <property type="entry name" value="Glycogen Phosphorylase B"/>
    <property type="match status" value="2"/>
</dbReference>
<protein>
    <recommendedName>
        <fullName evidence="9">Galactosyldiacylglycerol synthase</fullName>
    </recommendedName>
</protein>
<proteinExistence type="inferred from homology"/>
<evidence type="ECO:0000256" key="2">
    <source>
        <dbReference type="ARBA" id="ARBA00006962"/>
    </source>
</evidence>
<gene>
    <name evidence="7" type="ORF">IBJ83_04340</name>
</gene>
<name>A0ABS1C913_9FIRM</name>
<evidence type="ECO:0000313" key="7">
    <source>
        <dbReference type="EMBL" id="MBK1468545.1"/>
    </source>
</evidence>
<dbReference type="InterPro" id="IPR007235">
    <property type="entry name" value="Glyco_trans_28_C"/>
</dbReference>
<comment type="similarity">
    <text evidence="2">Belongs to the glycosyltransferase 28 family.</text>
</comment>
<comment type="caution">
    <text evidence="7">The sequence shown here is derived from an EMBL/GenBank/DDBJ whole genome shotgun (WGS) entry which is preliminary data.</text>
</comment>
<keyword evidence="3" id="KW-0328">Glycosyltransferase</keyword>
<dbReference type="Pfam" id="PF06925">
    <property type="entry name" value="MGDG_synth"/>
    <property type="match status" value="1"/>
</dbReference>
<evidence type="ECO:0000259" key="5">
    <source>
        <dbReference type="Pfam" id="PF04101"/>
    </source>
</evidence>
<evidence type="ECO:0000313" key="8">
    <source>
        <dbReference type="Proteomes" id="UP000823123"/>
    </source>
</evidence>
<dbReference type="PANTHER" id="PTHR43025">
    <property type="entry name" value="MONOGALACTOSYLDIACYLGLYCEROL SYNTHASE"/>
    <property type="match status" value="1"/>
</dbReference>
<dbReference type="Proteomes" id="UP000823123">
    <property type="component" value="Unassembled WGS sequence"/>
</dbReference>
<evidence type="ECO:0008006" key="9">
    <source>
        <dbReference type="Google" id="ProtNLM"/>
    </source>
</evidence>
<accession>A0ABS1C913</accession>
<dbReference type="PANTHER" id="PTHR43025:SF3">
    <property type="entry name" value="MONOGALACTOSYLDIACYLGLYCEROL SYNTHASE 1, CHLOROPLASTIC"/>
    <property type="match status" value="1"/>
</dbReference>
<organism evidence="7 8">
    <name type="scientific">Parvimonas parva</name>
    <dbReference type="NCBI Taxonomy" id="2769485"/>
    <lineage>
        <taxon>Bacteria</taxon>
        <taxon>Bacillati</taxon>
        <taxon>Bacillota</taxon>
        <taxon>Tissierellia</taxon>
        <taxon>Tissierellales</taxon>
        <taxon>Peptoniphilaceae</taxon>
        <taxon>Parvimonas</taxon>
    </lineage>
</organism>
<dbReference type="InterPro" id="IPR050519">
    <property type="entry name" value="Glycosyltransf_28_UgtP"/>
</dbReference>
<keyword evidence="4" id="KW-0808">Transferase</keyword>
<dbReference type="SUPFAM" id="SSF53756">
    <property type="entry name" value="UDP-Glycosyltransferase/glycogen phosphorylase"/>
    <property type="match status" value="1"/>
</dbReference>
<evidence type="ECO:0000256" key="4">
    <source>
        <dbReference type="ARBA" id="ARBA00022679"/>
    </source>
</evidence>
<dbReference type="Pfam" id="PF04101">
    <property type="entry name" value="Glyco_tran_28_C"/>
    <property type="match status" value="1"/>
</dbReference>
<evidence type="ECO:0000256" key="1">
    <source>
        <dbReference type="ARBA" id="ARBA00004370"/>
    </source>
</evidence>
<comment type="subcellular location">
    <subcellularLocation>
        <location evidence="1">Membrane</location>
    </subcellularLocation>
</comment>
<reference evidence="7 8" key="1">
    <citation type="submission" date="2020-09" db="EMBL/GenBank/DDBJ databases">
        <title>Parvimonas S3374 sp. nov.</title>
        <authorList>
            <person name="Buhl M."/>
        </authorList>
    </citation>
    <scope>NUCLEOTIDE SEQUENCE [LARGE SCALE GENOMIC DNA]</scope>
    <source>
        <strain evidence="7 8">S3374</strain>
    </source>
</reference>
<feature type="domain" description="Glycosyl transferase family 28 C-terminal" evidence="5">
    <location>
        <begin position="198"/>
        <end position="341"/>
    </location>
</feature>
<keyword evidence="8" id="KW-1185">Reference proteome</keyword>
<feature type="domain" description="Diacylglycerol glucosyltransferase N-terminal" evidence="6">
    <location>
        <begin position="15"/>
        <end position="178"/>
    </location>
</feature>
<dbReference type="InterPro" id="IPR009695">
    <property type="entry name" value="Diacylglyc_glucosyltr_N"/>
</dbReference>
<dbReference type="RefSeq" id="WP_201275525.1">
    <property type="nucleotide sequence ID" value="NZ_JACVDA010000010.1"/>
</dbReference>
<dbReference type="EMBL" id="JACVDA010000010">
    <property type="protein sequence ID" value="MBK1468545.1"/>
    <property type="molecule type" value="Genomic_DNA"/>
</dbReference>
<sequence length="361" mass="41259">MKKALILTASFGGGHNRASNNIKEKLVKRGFEVEEIDLLKEISEKLDSLLVGGYLGIVTKTPEIYGLIYKGTNLTTHQNVFSKPILNILSSKILPILEEKKPNVVIGTHVFAIGVMEHIKQKEYYDVPFISVITDYVTHKMYFSDYVDYYIVASEFTKNKMIEDGIKKEKICAFGIPIDDSFKIRHYEKKDGFNILTVFGSLGIDDFSDYIMPILDIAKDVKLTMVCGRNEELKEKLEKKYSLFIDENRLEVLGYTNEIARLMEENQILVTKPGGLTVTEAIVKNIPLIIPFFIPGHEEENKNFIVEEEIGVYAEGVESVVKEIKKFYKNRRRVEYMALNMKEIAEGFSVDKIAELVEKII</sequence>